<dbReference type="RefSeq" id="WP_146193213.1">
    <property type="nucleotide sequence ID" value="NZ_QETF01000001.1"/>
</dbReference>
<proteinExistence type="predicted"/>
<dbReference type="CDD" id="cd00118">
    <property type="entry name" value="LysM"/>
    <property type="match status" value="1"/>
</dbReference>
<dbReference type="InterPro" id="IPR036779">
    <property type="entry name" value="LysM_dom_sf"/>
</dbReference>
<evidence type="ECO:0000313" key="2">
    <source>
        <dbReference type="EMBL" id="PWG18450.1"/>
    </source>
</evidence>
<feature type="domain" description="LysM" evidence="1">
    <location>
        <begin position="266"/>
        <end position="315"/>
    </location>
</feature>
<gene>
    <name evidence="2" type="ORF">DFK10_00545</name>
</gene>
<dbReference type="AlphaFoldDB" id="A0A2V1P9N6"/>
<evidence type="ECO:0000259" key="1">
    <source>
        <dbReference type="PROSITE" id="PS51782"/>
    </source>
</evidence>
<accession>A0A2V1P9N6</accession>
<comment type="caution">
    <text evidence="2">The sequence shown here is derived from an EMBL/GenBank/DDBJ whole genome shotgun (WGS) entry which is preliminary data.</text>
</comment>
<dbReference type="PANTHER" id="PTHR34700">
    <property type="entry name" value="POTASSIUM BINDING PROTEIN KBP"/>
    <property type="match status" value="1"/>
</dbReference>
<dbReference type="InterPro" id="IPR052196">
    <property type="entry name" value="Bact_Kbp"/>
</dbReference>
<dbReference type="PROSITE" id="PS51782">
    <property type="entry name" value="LYSM"/>
    <property type="match status" value="1"/>
</dbReference>
<reference evidence="3" key="1">
    <citation type="submission" date="2018-05" db="EMBL/GenBank/DDBJ databases">
        <authorList>
            <person name="Du Z."/>
            <person name="Wang X."/>
        </authorList>
    </citation>
    <scope>NUCLEOTIDE SEQUENCE [LARGE SCALE GENOMIC DNA]</scope>
    <source>
        <strain evidence="3">WDS4C29</strain>
    </source>
</reference>
<name>A0A2V1P9N6_9RHOB</name>
<dbReference type="Proteomes" id="UP000245293">
    <property type="component" value="Unassembled WGS sequence"/>
</dbReference>
<dbReference type="EMBL" id="QETF01000001">
    <property type="protein sequence ID" value="PWG18450.1"/>
    <property type="molecule type" value="Genomic_DNA"/>
</dbReference>
<dbReference type="PANTHER" id="PTHR34700:SF8">
    <property type="entry name" value="POTASSIUM BINDING PROTEIN KBP"/>
    <property type="match status" value="1"/>
</dbReference>
<dbReference type="SMART" id="SM00257">
    <property type="entry name" value="LysM"/>
    <property type="match status" value="1"/>
</dbReference>
<evidence type="ECO:0000313" key="3">
    <source>
        <dbReference type="Proteomes" id="UP000245293"/>
    </source>
</evidence>
<keyword evidence="3" id="KW-1185">Reference proteome</keyword>
<sequence>MNEFSYRPAPKRRSILPLVAVGAATFVIGSAGAFSLASWQASQKATIAALEMRVEMMQDMITSPDAGVTRNATPDLTDVAAIASEAVPQAELTPVDPSAANREGLEDRIAAARALAGRIKMERLAGGQVVSRLQEEVLAGNYSIEAQSISDSTIGVNLKPANYENTAGLLADILAASAERGDIEVPDYIAVSETGEVDARTLLFDLVQRSLQDGSVEEAAAAEQLSLRTVEAFQAIADSANGGLNVTGNDDDSTAVTQAGSTSDGQLYTVESGDNLAYLALQFYGRTDAYTVIYAANRDVLSNPDRIQVGQTLFIPDA</sequence>
<organism evidence="2 3">
    <name type="scientific">Salibaculum griseiflavum</name>
    <dbReference type="NCBI Taxonomy" id="1914409"/>
    <lineage>
        <taxon>Bacteria</taxon>
        <taxon>Pseudomonadati</taxon>
        <taxon>Pseudomonadota</taxon>
        <taxon>Alphaproteobacteria</taxon>
        <taxon>Rhodobacterales</taxon>
        <taxon>Roseobacteraceae</taxon>
        <taxon>Salibaculum</taxon>
    </lineage>
</organism>
<dbReference type="OrthoDB" id="370541at2"/>
<protein>
    <recommendedName>
        <fullName evidence="1">LysM domain-containing protein</fullName>
    </recommendedName>
</protein>
<dbReference type="Gene3D" id="3.10.350.10">
    <property type="entry name" value="LysM domain"/>
    <property type="match status" value="1"/>
</dbReference>
<dbReference type="Pfam" id="PF01476">
    <property type="entry name" value="LysM"/>
    <property type="match status" value="1"/>
</dbReference>
<dbReference type="SUPFAM" id="SSF54106">
    <property type="entry name" value="LysM domain"/>
    <property type="match status" value="1"/>
</dbReference>
<dbReference type="InterPro" id="IPR018392">
    <property type="entry name" value="LysM"/>
</dbReference>